<name>A0A6I3M331_9MICO</name>
<evidence type="ECO:0000313" key="2">
    <source>
        <dbReference type="EMBL" id="MTH67261.1"/>
    </source>
</evidence>
<dbReference type="PANTHER" id="PTHR22642:SF20">
    <property type="entry name" value="AMIDOHYDROLASE 3 DOMAIN-CONTAINING PROTEIN"/>
    <property type="match status" value="1"/>
</dbReference>
<dbReference type="Gene3D" id="3.10.310.70">
    <property type="match status" value="1"/>
</dbReference>
<keyword evidence="2" id="KW-0378">Hydrolase</keyword>
<dbReference type="GO" id="GO:0016810">
    <property type="term" value="F:hydrolase activity, acting on carbon-nitrogen (but not peptide) bonds"/>
    <property type="evidence" value="ECO:0007669"/>
    <property type="project" value="InterPro"/>
</dbReference>
<evidence type="ECO:0000259" key="1">
    <source>
        <dbReference type="Pfam" id="PF07969"/>
    </source>
</evidence>
<dbReference type="InterPro" id="IPR013108">
    <property type="entry name" value="Amidohydro_3"/>
</dbReference>
<proteinExistence type="predicted"/>
<feature type="domain" description="Amidohydrolase 3" evidence="1">
    <location>
        <begin position="56"/>
        <end position="544"/>
    </location>
</feature>
<dbReference type="SUPFAM" id="SSF51556">
    <property type="entry name" value="Metallo-dependent hydrolases"/>
    <property type="match status" value="1"/>
</dbReference>
<dbReference type="AlphaFoldDB" id="A0A6I3M331"/>
<dbReference type="EMBL" id="WMLB01000006">
    <property type="protein sequence ID" value="MTH67261.1"/>
    <property type="molecule type" value="Genomic_DNA"/>
</dbReference>
<sequence>MNRTVYVNAQVFTADEPEWAEAIAVEDGTILAVGSADDARGAAAAGAPAGSDLEVEVVDLGGRLVLPGVVDAHTHLVMMGEALGRVGLTDARSLDEIRARLVAARAAAPDAPRVLGRGWLFDSVPGGAPTAAMLDEALADVPVYLDANDYHSCWVNSAALSELGITRDTADPIGGRVGRDADGEPDGMLYETAAQQYAWEHLAEQATDADRDAAVERTIAAYLATGVTGVVDMAFDELGLAAFRRAAERRGGTLPIRVVAHWFVANTGDAAANLAQVARAASLADEVSTPWLRIAGIKLVLDGVIDACTAAMRHPYVDGTNAEPIWPLDALEPVVAAADAAGLQVAMHAIGDAASGIALDALEHAHAVNGERDRRHRIEHLEYVDRADVARLARLGVVASMQPVHADPAIWANWAAMLGDERADRGFPWTEITEAGAVLAFSTDAPTAPHEALPNLYVAATRRSALDDSFPANHPEYAVPLADAVRHATRDAAHSCREEGVRGRLAPGLAADFAVIDRDPFELGDDALLEARVIRTVVAGRTAYEADAGSTEATDGGARAAA</sequence>
<dbReference type="Proteomes" id="UP000433071">
    <property type="component" value="Unassembled WGS sequence"/>
</dbReference>
<evidence type="ECO:0000313" key="3">
    <source>
        <dbReference type="Proteomes" id="UP000433071"/>
    </source>
</evidence>
<dbReference type="Gene3D" id="2.30.40.10">
    <property type="entry name" value="Urease, subunit C, domain 1"/>
    <property type="match status" value="1"/>
</dbReference>
<gene>
    <name evidence="2" type="ORF">GJ743_02605</name>
</gene>
<dbReference type="InterPro" id="IPR011059">
    <property type="entry name" value="Metal-dep_hydrolase_composite"/>
</dbReference>
<dbReference type="Pfam" id="PF07969">
    <property type="entry name" value="Amidohydro_3"/>
    <property type="match status" value="1"/>
</dbReference>
<protein>
    <submittedName>
        <fullName evidence="2">Amidohydrolase family protein</fullName>
    </submittedName>
</protein>
<dbReference type="PANTHER" id="PTHR22642">
    <property type="entry name" value="IMIDAZOLONEPROPIONASE"/>
    <property type="match status" value="1"/>
</dbReference>
<dbReference type="InterPro" id="IPR033932">
    <property type="entry name" value="YtcJ-like"/>
</dbReference>
<organism evidence="2 3">
    <name type="scientific">Agromyces bracchium</name>
    <dbReference type="NCBI Taxonomy" id="88376"/>
    <lineage>
        <taxon>Bacteria</taxon>
        <taxon>Bacillati</taxon>
        <taxon>Actinomycetota</taxon>
        <taxon>Actinomycetes</taxon>
        <taxon>Micrococcales</taxon>
        <taxon>Microbacteriaceae</taxon>
        <taxon>Agromyces</taxon>
    </lineage>
</organism>
<dbReference type="Gene3D" id="3.20.20.140">
    <property type="entry name" value="Metal-dependent hydrolases"/>
    <property type="match status" value="1"/>
</dbReference>
<dbReference type="CDD" id="cd01300">
    <property type="entry name" value="YtcJ_like"/>
    <property type="match status" value="1"/>
</dbReference>
<dbReference type="InterPro" id="IPR032466">
    <property type="entry name" value="Metal_Hydrolase"/>
</dbReference>
<reference evidence="2 3" key="1">
    <citation type="submission" date="2019-11" db="EMBL/GenBank/DDBJ databases">
        <title>Agromyces kandeliae sp. nov., isolated from mangrove soil.</title>
        <authorList>
            <person name="Wang R."/>
        </authorList>
    </citation>
    <scope>NUCLEOTIDE SEQUENCE [LARGE SCALE GENOMIC DNA]</scope>
    <source>
        <strain evidence="2 3">JCM 11433</strain>
    </source>
</reference>
<dbReference type="SUPFAM" id="SSF51338">
    <property type="entry name" value="Composite domain of metallo-dependent hydrolases"/>
    <property type="match status" value="1"/>
</dbReference>
<keyword evidence="3" id="KW-1185">Reference proteome</keyword>
<dbReference type="RefSeq" id="WP_155050337.1">
    <property type="nucleotide sequence ID" value="NZ_JBHMAT010000001.1"/>
</dbReference>
<accession>A0A6I3M331</accession>
<comment type="caution">
    <text evidence="2">The sequence shown here is derived from an EMBL/GenBank/DDBJ whole genome shotgun (WGS) entry which is preliminary data.</text>
</comment>
<dbReference type="OrthoDB" id="3238066at2"/>